<evidence type="ECO:0000256" key="2">
    <source>
        <dbReference type="SAM" id="MobiDB-lite"/>
    </source>
</evidence>
<dbReference type="PANTHER" id="PTHR11505">
    <property type="entry name" value="L1 TRANSPOSABLE ELEMENT-RELATED"/>
    <property type="match status" value="1"/>
</dbReference>
<dbReference type="Gene3D" id="3.30.70.1820">
    <property type="entry name" value="L1 transposable element, RRM domain"/>
    <property type="match status" value="1"/>
</dbReference>
<feature type="region of interest" description="Disordered" evidence="2">
    <location>
        <begin position="20"/>
        <end position="41"/>
    </location>
</feature>
<feature type="coiled-coil region" evidence="1">
    <location>
        <begin position="47"/>
        <end position="127"/>
    </location>
</feature>
<reference evidence="3" key="1">
    <citation type="submission" date="2025-08" db="UniProtKB">
        <authorList>
            <consortium name="Ensembl"/>
        </authorList>
    </citation>
    <scope>IDENTIFICATION</scope>
</reference>
<dbReference type="GeneTree" id="ENSGT00940000175351"/>
<dbReference type="Ensembl" id="ENSPKIT00000042601.1">
    <property type="protein sequence ID" value="ENSPKIP00000018074.1"/>
    <property type="gene ID" value="ENSPKIG00000003772.1"/>
</dbReference>
<sequence>LMKVETMRERFYKLDFLSREATPSETSSEHNMATTEQGEEEGNNAILREIKRGNEALSQKLDTKTAEINQAILGLRSSIDGLGSRVTEAEERISSAEDKLSELNSHVLGLLKERASLVDKVDQLENQSRRNNIRIVNLKEGVEGADPVRFFTDWIPTVLGQQNFPKPLVIERVHRSPTFRQPGAKRPRPILVRFLSYLDRDRILQTAATVSREKGELLTPDGSTVMFFPDLSANLVKRRR</sequence>
<name>A0A3B3RI25_9TELE</name>
<protein>
    <recommendedName>
        <fullName evidence="5">L1 transposable element RRM domain-containing protein</fullName>
    </recommendedName>
</protein>
<keyword evidence="1" id="KW-0175">Coiled coil</keyword>
<evidence type="ECO:0000313" key="4">
    <source>
        <dbReference type="Proteomes" id="UP000261540"/>
    </source>
</evidence>
<reference evidence="3" key="2">
    <citation type="submission" date="2025-09" db="UniProtKB">
        <authorList>
            <consortium name="Ensembl"/>
        </authorList>
    </citation>
    <scope>IDENTIFICATION</scope>
</reference>
<organism evidence="3 4">
    <name type="scientific">Paramormyrops kingsleyae</name>
    <dbReference type="NCBI Taxonomy" id="1676925"/>
    <lineage>
        <taxon>Eukaryota</taxon>
        <taxon>Metazoa</taxon>
        <taxon>Chordata</taxon>
        <taxon>Craniata</taxon>
        <taxon>Vertebrata</taxon>
        <taxon>Euteleostomi</taxon>
        <taxon>Actinopterygii</taxon>
        <taxon>Neopterygii</taxon>
        <taxon>Teleostei</taxon>
        <taxon>Osteoglossocephala</taxon>
        <taxon>Osteoglossomorpha</taxon>
        <taxon>Osteoglossiformes</taxon>
        <taxon>Mormyridae</taxon>
        <taxon>Paramormyrops</taxon>
    </lineage>
</organism>
<dbReference type="Proteomes" id="UP000261540">
    <property type="component" value="Unplaced"/>
</dbReference>
<dbReference type="Gene3D" id="1.20.5.390">
    <property type="entry name" value="L1 transposable element, trimerization domain"/>
    <property type="match status" value="1"/>
</dbReference>
<keyword evidence="4" id="KW-1185">Reference proteome</keyword>
<evidence type="ECO:0000313" key="3">
    <source>
        <dbReference type="Ensembl" id="ENSPKIP00000018074.1"/>
    </source>
</evidence>
<proteinExistence type="predicted"/>
<accession>A0A3B3RI25</accession>
<dbReference type="InterPro" id="IPR004244">
    <property type="entry name" value="Transposase_22"/>
</dbReference>
<evidence type="ECO:0000256" key="1">
    <source>
        <dbReference type="SAM" id="Coils"/>
    </source>
</evidence>
<feature type="compositionally biased region" description="Polar residues" evidence="2">
    <location>
        <begin position="21"/>
        <end position="36"/>
    </location>
</feature>
<evidence type="ECO:0008006" key="5">
    <source>
        <dbReference type="Google" id="ProtNLM"/>
    </source>
</evidence>
<dbReference type="AlphaFoldDB" id="A0A3B3RI25"/>
<dbReference type="STRING" id="1676925.ENSPKIP00000018074"/>